<reference evidence="7" key="1">
    <citation type="submission" date="2021-08" db="EMBL/GenBank/DDBJ databases">
        <title>WGS assembly of Ceratopteris richardii.</title>
        <authorList>
            <person name="Marchant D.B."/>
            <person name="Chen G."/>
            <person name="Jenkins J."/>
            <person name="Shu S."/>
            <person name="Leebens-Mack J."/>
            <person name="Grimwood J."/>
            <person name="Schmutz J."/>
            <person name="Soltis P."/>
            <person name="Soltis D."/>
            <person name="Chen Z.-H."/>
        </authorList>
    </citation>
    <scope>NUCLEOTIDE SEQUENCE</scope>
    <source>
        <strain evidence="7">Whitten #5841</strain>
        <tissue evidence="7">Leaf</tissue>
    </source>
</reference>
<protein>
    <recommendedName>
        <fullName evidence="4">20 kDa chaperonin, chloroplastic</fullName>
    </recommendedName>
    <alternativeName>
        <fullName evidence="3">Chaperonin 10</fullName>
    </alternativeName>
    <alternativeName>
        <fullName evidence="5">Protein Cpn21</fullName>
    </alternativeName>
</protein>
<dbReference type="Gene3D" id="2.30.33.40">
    <property type="entry name" value="GroES chaperonin"/>
    <property type="match status" value="2"/>
</dbReference>
<dbReference type="GO" id="GO:0005739">
    <property type="term" value="C:mitochondrion"/>
    <property type="evidence" value="ECO:0007669"/>
    <property type="project" value="TreeGrafter"/>
</dbReference>
<organism evidence="7 8">
    <name type="scientific">Ceratopteris richardii</name>
    <name type="common">Triangle waterfern</name>
    <dbReference type="NCBI Taxonomy" id="49495"/>
    <lineage>
        <taxon>Eukaryota</taxon>
        <taxon>Viridiplantae</taxon>
        <taxon>Streptophyta</taxon>
        <taxon>Embryophyta</taxon>
        <taxon>Tracheophyta</taxon>
        <taxon>Polypodiopsida</taxon>
        <taxon>Polypodiidae</taxon>
        <taxon>Polypodiales</taxon>
        <taxon>Pteridineae</taxon>
        <taxon>Pteridaceae</taxon>
        <taxon>Parkerioideae</taxon>
        <taxon>Ceratopteris</taxon>
    </lineage>
</organism>
<dbReference type="PANTHER" id="PTHR10772:SF63">
    <property type="entry name" value="20 KDA CHAPERONIN, CHLOROPLASTIC"/>
    <property type="match status" value="1"/>
</dbReference>
<keyword evidence="8" id="KW-1185">Reference proteome</keyword>
<dbReference type="Proteomes" id="UP000825935">
    <property type="component" value="Chromosome 13"/>
</dbReference>
<dbReference type="AlphaFoldDB" id="A0A8T2TDX6"/>
<dbReference type="PIRSF" id="PIRSF038157">
    <property type="entry name" value="Chaperonin_21_chloroplast"/>
    <property type="match status" value="1"/>
</dbReference>
<dbReference type="EMBL" id="CM035418">
    <property type="protein sequence ID" value="KAH7420770.1"/>
    <property type="molecule type" value="Genomic_DNA"/>
</dbReference>
<dbReference type="OMA" id="DIRVNDY"/>
<proteinExistence type="inferred from homology"/>
<dbReference type="SUPFAM" id="SSF50129">
    <property type="entry name" value="GroES-like"/>
    <property type="match status" value="2"/>
</dbReference>
<dbReference type="InterPro" id="IPR017416">
    <property type="entry name" value="Cpn20"/>
</dbReference>
<dbReference type="GO" id="GO:0051082">
    <property type="term" value="F:unfolded protein binding"/>
    <property type="evidence" value="ECO:0007669"/>
    <property type="project" value="TreeGrafter"/>
</dbReference>
<dbReference type="PANTHER" id="PTHR10772">
    <property type="entry name" value="10 KDA HEAT SHOCK PROTEIN"/>
    <property type="match status" value="1"/>
</dbReference>
<evidence type="ECO:0000256" key="5">
    <source>
        <dbReference type="ARBA" id="ARBA00079398"/>
    </source>
</evidence>
<evidence type="ECO:0000256" key="3">
    <source>
        <dbReference type="ARBA" id="ARBA00031971"/>
    </source>
</evidence>
<dbReference type="CDD" id="cd00320">
    <property type="entry name" value="cpn10"/>
    <property type="match status" value="2"/>
</dbReference>
<gene>
    <name evidence="7" type="ORF">KP509_13G021600</name>
</gene>
<dbReference type="Pfam" id="PF00166">
    <property type="entry name" value="Cpn10"/>
    <property type="match status" value="2"/>
</dbReference>
<accession>A0A8T2TDX6</accession>
<evidence type="ECO:0000256" key="4">
    <source>
        <dbReference type="ARBA" id="ARBA00073031"/>
    </source>
</evidence>
<dbReference type="PROSITE" id="PS00681">
    <property type="entry name" value="CHAPERONINS_CPN10"/>
    <property type="match status" value="1"/>
</dbReference>
<keyword evidence="2 6" id="KW-0143">Chaperone</keyword>
<evidence type="ECO:0000256" key="1">
    <source>
        <dbReference type="ARBA" id="ARBA00006975"/>
    </source>
</evidence>
<dbReference type="InterPro" id="IPR011032">
    <property type="entry name" value="GroES-like_sf"/>
</dbReference>
<comment type="caution">
    <text evidence="7">The sequence shown here is derived from an EMBL/GenBank/DDBJ whole genome shotgun (WGS) entry which is preliminary data.</text>
</comment>
<dbReference type="FunFam" id="2.30.33.40:FF:000001">
    <property type="entry name" value="10 kDa chaperonin"/>
    <property type="match status" value="1"/>
</dbReference>
<dbReference type="HAMAP" id="MF_00580">
    <property type="entry name" value="CH10"/>
    <property type="match status" value="2"/>
</dbReference>
<dbReference type="PRINTS" id="PR00297">
    <property type="entry name" value="CHAPERONIN10"/>
</dbReference>
<dbReference type="NCBIfam" id="NF001531">
    <property type="entry name" value="PRK00364.2-2"/>
    <property type="match status" value="2"/>
</dbReference>
<evidence type="ECO:0000313" key="8">
    <source>
        <dbReference type="Proteomes" id="UP000825935"/>
    </source>
</evidence>
<dbReference type="GO" id="GO:0051087">
    <property type="term" value="F:protein-folding chaperone binding"/>
    <property type="evidence" value="ECO:0007669"/>
    <property type="project" value="TreeGrafter"/>
</dbReference>
<dbReference type="GO" id="GO:0046914">
    <property type="term" value="F:transition metal ion binding"/>
    <property type="evidence" value="ECO:0007669"/>
    <property type="project" value="InterPro"/>
</dbReference>
<dbReference type="OrthoDB" id="184876at2759"/>
<dbReference type="GO" id="GO:0005524">
    <property type="term" value="F:ATP binding"/>
    <property type="evidence" value="ECO:0007669"/>
    <property type="project" value="InterPro"/>
</dbReference>
<dbReference type="InterPro" id="IPR020818">
    <property type="entry name" value="Chaperonin_GroES"/>
</dbReference>
<dbReference type="InterPro" id="IPR037124">
    <property type="entry name" value="Chaperonin_GroES_sf"/>
</dbReference>
<dbReference type="GO" id="GO:0044183">
    <property type="term" value="F:protein folding chaperone"/>
    <property type="evidence" value="ECO:0007669"/>
    <property type="project" value="InterPro"/>
</dbReference>
<comment type="similarity">
    <text evidence="1 6">Belongs to the GroES chaperonin family.</text>
</comment>
<sequence length="247" mass="25903">MAASVQMSASSLNMLEAKSFFGQKLHFARCETVRPKGLCFVGVRAATAVASKFTTLKPMADRVLVKIQSVEEKTVGGILLPSSAQSKPQGGEVVAVGDGRIIGDKKIEVGVQTGKNIVYSKYAGTEIDFNGVSHLLLKEDDIVGILETDDIKDLQPLNDRVLIKVAEAEGKTAGGVLLTDSAKEKPVIGTVSAVGPGTLGEDGTRKALDIAVGNTVMYSKYAGSEFKSADGTQYIVVKASDVLAVLA</sequence>
<dbReference type="GO" id="GO:0009507">
    <property type="term" value="C:chloroplast"/>
    <property type="evidence" value="ECO:0007669"/>
    <property type="project" value="TreeGrafter"/>
</dbReference>
<name>A0A8T2TDX6_CERRI</name>
<evidence type="ECO:0000256" key="6">
    <source>
        <dbReference type="RuleBase" id="RU003479"/>
    </source>
</evidence>
<dbReference type="FunFam" id="2.30.33.40:FF:000005">
    <property type="entry name" value="20 kDa chaperonin, chloroplastic"/>
    <property type="match status" value="1"/>
</dbReference>
<evidence type="ECO:0000313" key="7">
    <source>
        <dbReference type="EMBL" id="KAH7420770.1"/>
    </source>
</evidence>
<dbReference type="InterPro" id="IPR018369">
    <property type="entry name" value="Chaprnonin_Cpn10_CS"/>
</dbReference>
<evidence type="ECO:0000256" key="2">
    <source>
        <dbReference type="ARBA" id="ARBA00023186"/>
    </source>
</evidence>
<dbReference type="SMART" id="SM00883">
    <property type="entry name" value="Cpn10"/>
    <property type="match status" value="2"/>
</dbReference>